<sequence>MDDGATDAVLGRQAGQRHLALGVTAADGPARGPGQFGLLALERGWFTGGALWVEMRGYDPAGAMSCVQAIEILLRALGVADEELPATFEEQVGCVRRNWPAAPGGANEC</sequence>
<name>A0A5D3FXK2_9ACTN</name>
<keyword evidence="2" id="KW-1185">Reference proteome</keyword>
<dbReference type="Proteomes" id="UP000323505">
    <property type="component" value="Unassembled WGS sequence"/>
</dbReference>
<evidence type="ECO:0000313" key="2">
    <source>
        <dbReference type="Proteomes" id="UP000323505"/>
    </source>
</evidence>
<protein>
    <submittedName>
        <fullName evidence="1">Uncharacterized protein</fullName>
    </submittedName>
</protein>
<evidence type="ECO:0000313" key="1">
    <source>
        <dbReference type="EMBL" id="TYK53051.1"/>
    </source>
</evidence>
<dbReference type="EMBL" id="VSRQ01000001">
    <property type="protein sequence ID" value="TYK53051.1"/>
    <property type="molecule type" value="Genomic_DNA"/>
</dbReference>
<dbReference type="AlphaFoldDB" id="A0A5D3FXK2"/>
<reference evidence="1 2" key="1">
    <citation type="submission" date="2019-08" db="EMBL/GenBank/DDBJ databases">
        <title>Actinomadura sp. nov. CYP1-5 isolated from mountain soil.</title>
        <authorList>
            <person name="Songsumanus A."/>
            <person name="Kuncharoen N."/>
            <person name="Kudo T."/>
            <person name="Yuki M."/>
            <person name="Igarashi Y."/>
            <person name="Tanasupawat S."/>
        </authorList>
    </citation>
    <scope>NUCLEOTIDE SEQUENCE [LARGE SCALE GENOMIC DNA]</scope>
    <source>
        <strain evidence="1 2">CYP1-5</strain>
    </source>
</reference>
<organism evidence="1 2">
    <name type="scientific">Actinomadura decatromicini</name>
    <dbReference type="NCBI Taxonomy" id="2604572"/>
    <lineage>
        <taxon>Bacteria</taxon>
        <taxon>Bacillati</taxon>
        <taxon>Actinomycetota</taxon>
        <taxon>Actinomycetes</taxon>
        <taxon>Streptosporangiales</taxon>
        <taxon>Thermomonosporaceae</taxon>
        <taxon>Actinomadura</taxon>
    </lineage>
</organism>
<accession>A0A5D3FXK2</accession>
<gene>
    <name evidence="1" type="ORF">FXF68_04765</name>
</gene>
<dbReference type="RefSeq" id="WP_148757638.1">
    <property type="nucleotide sequence ID" value="NZ_VSRQ01000001.1"/>
</dbReference>
<comment type="caution">
    <text evidence="1">The sequence shown here is derived from an EMBL/GenBank/DDBJ whole genome shotgun (WGS) entry which is preliminary data.</text>
</comment>
<proteinExistence type="predicted"/>